<keyword evidence="2" id="KW-0560">Oxidoreductase</keyword>
<evidence type="ECO:0000256" key="2">
    <source>
        <dbReference type="ARBA" id="ARBA00023002"/>
    </source>
</evidence>
<dbReference type="PANTHER" id="PTHR43673">
    <property type="entry name" value="NAD(P)H NITROREDUCTASE YDGI-RELATED"/>
    <property type="match status" value="1"/>
</dbReference>
<accession>X0WQI8</accession>
<comment type="caution">
    <text evidence="4">The sequence shown here is derived from an EMBL/GenBank/DDBJ whole genome shotgun (WGS) entry which is preliminary data.</text>
</comment>
<protein>
    <recommendedName>
        <fullName evidence="3">Nitroreductase domain-containing protein</fullName>
    </recommendedName>
</protein>
<sequence>SVCPENAIIYEDMGDEAKEYQQKPSELIPYDTLLQFMRAKRSVRKYKQNKVPKELIEKILNSMRYAPTGTNRRTMNCHVISNEETIKSLVDSIVEHRRSEEEIKRLRRLREKRIDTIFYDAPHVLILHSKYPWDSRNAAIAITYGMLSAHSLGLGTCWIGMAHGTLNENPNILTEIAGIKDHILAVMTFGYPSVEYFRAPPRPPIKTTGLDDID</sequence>
<dbReference type="GO" id="GO:0016491">
    <property type="term" value="F:oxidoreductase activity"/>
    <property type="evidence" value="ECO:0007669"/>
    <property type="project" value="UniProtKB-KW"/>
</dbReference>
<name>X0WQI8_9ZZZZ</name>
<dbReference type="SUPFAM" id="SSF55469">
    <property type="entry name" value="FMN-dependent nitroreductase-like"/>
    <property type="match status" value="1"/>
</dbReference>
<proteinExistence type="inferred from homology"/>
<feature type="non-terminal residue" evidence="4">
    <location>
        <position position="1"/>
    </location>
</feature>
<reference evidence="4" key="1">
    <citation type="journal article" date="2014" name="Front. Microbiol.">
        <title>High frequency of phylogenetically diverse reductive dehalogenase-homologous genes in deep subseafloor sedimentary metagenomes.</title>
        <authorList>
            <person name="Kawai M."/>
            <person name="Futagami T."/>
            <person name="Toyoda A."/>
            <person name="Takaki Y."/>
            <person name="Nishi S."/>
            <person name="Hori S."/>
            <person name="Arai W."/>
            <person name="Tsubouchi T."/>
            <person name="Morono Y."/>
            <person name="Uchiyama I."/>
            <person name="Ito T."/>
            <person name="Fujiyama A."/>
            <person name="Inagaki F."/>
            <person name="Takami H."/>
        </authorList>
    </citation>
    <scope>NUCLEOTIDE SEQUENCE</scope>
    <source>
        <strain evidence="4">Expedition CK06-06</strain>
    </source>
</reference>
<dbReference type="InterPro" id="IPR029479">
    <property type="entry name" value="Nitroreductase"/>
</dbReference>
<dbReference type="AlphaFoldDB" id="X0WQI8"/>
<dbReference type="PANTHER" id="PTHR43673:SF10">
    <property type="entry name" value="NADH DEHYDROGENASE_NAD(P)H NITROREDUCTASE XCC3605-RELATED"/>
    <property type="match status" value="1"/>
</dbReference>
<dbReference type="EMBL" id="BARS01044137">
    <property type="protein sequence ID" value="GAG32925.1"/>
    <property type="molecule type" value="Genomic_DNA"/>
</dbReference>
<evidence type="ECO:0000259" key="3">
    <source>
        <dbReference type="Pfam" id="PF00881"/>
    </source>
</evidence>
<dbReference type="Pfam" id="PF00881">
    <property type="entry name" value="Nitroreductase"/>
    <property type="match status" value="1"/>
</dbReference>
<dbReference type="InterPro" id="IPR000415">
    <property type="entry name" value="Nitroreductase-like"/>
</dbReference>
<feature type="domain" description="Nitroreductase" evidence="3">
    <location>
        <begin position="38"/>
        <end position="191"/>
    </location>
</feature>
<evidence type="ECO:0000256" key="1">
    <source>
        <dbReference type="ARBA" id="ARBA00007118"/>
    </source>
</evidence>
<evidence type="ECO:0000313" key="4">
    <source>
        <dbReference type="EMBL" id="GAG32925.1"/>
    </source>
</evidence>
<organism evidence="4">
    <name type="scientific">marine sediment metagenome</name>
    <dbReference type="NCBI Taxonomy" id="412755"/>
    <lineage>
        <taxon>unclassified sequences</taxon>
        <taxon>metagenomes</taxon>
        <taxon>ecological metagenomes</taxon>
    </lineage>
</organism>
<dbReference type="Gene3D" id="3.40.109.10">
    <property type="entry name" value="NADH Oxidase"/>
    <property type="match status" value="1"/>
</dbReference>
<gene>
    <name evidence="4" type="ORF">S01H1_66731</name>
</gene>
<comment type="similarity">
    <text evidence="1">Belongs to the nitroreductase family.</text>
</comment>